<proteinExistence type="predicted"/>
<protein>
    <submittedName>
        <fullName evidence="1">Uncharacterized protein</fullName>
    </submittedName>
</protein>
<sequence length="603" mass="67229">MAGMVKVIGGGLAAALIAGASAFLYLAGTPVEAVSPKASKPPLSQIGPWYPATFNIEEPYINIIHASPMEWSGDDKNTQELLDAGIINPKTGLPSELPNGKTLTTGVYFTGPSDMQKEHWDGEWVLEWEGNADLSLLYLPKELQWRVASNRIEFTRDRAGGRTPYHAAIQIKRMKEPITILRMYRKENEKALRAGNVYSQAFINEISKYDVVRTMDLQETNRAAVRSIDDLPGEGAPFWGNIAYTNNPTVRQPYRSAPLEPMFKIAVEADNMLWTHVPITLGAPRDLYDPEIIVPDFAQWAGAYRRMVREDPEQVLSSPEWDRYADHFVQALIASGYPEGRTLYVTISNEVWNFAGQYFLTTQYAWGLGEGMGPKLGISGGYNRTGYGVASAKWKLTLDKALEKAGRKQSVVYVLEGQAVNRATTLDALIAAKAYMQSVGENWEDHSDAFGVSVASYWGSHDFTKFKIDANDLQSIEEWLINGPASHLATLKAVLKYFREHAEQAEKFGVRFIGAYEGGSHFNRPKEMSKERYTEFMWGEDGYAGRVNTAVNDALATEFPGVILSNYVLAGAESDAYFEGPIGAENAYAKSWEPYLRRRNEAE</sequence>
<evidence type="ECO:0000313" key="1">
    <source>
        <dbReference type="EMBL" id="MEX6634150.1"/>
    </source>
</evidence>
<dbReference type="EMBL" id="JBEHZE010000001">
    <property type="protein sequence ID" value="MEX6634150.1"/>
    <property type="molecule type" value="Genomic_DNA"/>
</dbReference>
<comment type="caution">
    <text evidence="1">The sequence shown here is derived from an EMBL/GenBank/DDBJ whole genome shotgun (WGS) entry which is preliminary data.</text>
</comment>
<keyword evidence="2" id="KW-1185">Reference proteome</keyword>
<dbReference type="RefSeq" id="WP_369314140.1">
    <property type="nucleotide sequence ID" value="NZ_JBEHZE010000001.1"/>
</dbReference>
<name>A0ABV3Z5Q9_9PROT</name>
<organism evidence="1 2">
    <name type="scientific">Hyphococcus lacteus</name>
    <dbReference type="NCBI Taxonomy" id="3143536"/>
    <lineage>
        <taxon>Bacteria</taxon>
        <taxon>Pseudomonadati</taxon>
        <taxon>Pseudomonadota</taxon>
        <taxon>Alphaproteobacteria</taxon>
        <taxon>Parvularculales</taxon>
        <taxon>Parvularculaceae</taxon>
        <taxon>Hyphococcus</taxon>
    </lineage>
</organism>
<reference evidence="1 2" key="1">
    <citation type="submission" date="2024-05" db="EMBL/GenBank/DDBJ databases">
        <title>Three bacterial strains, DH-69, EH-24, and ECK-19 isolated from coastal sediments.</title>
        <authorList>
            <person name="Ye Y.-Q."/>
            <person name="Du Z.-J."/>
        </authorList>
    </citation>
    <scope>NUCLEOTIDE SEQUENCE [LARGE SCALE GENOMIC DNA]</scope>
    <source>
        <strain evidence="1 2">ECK-19</strain>
    </source>
</reference>
<dbReference type="Proteomes" id="UP001560685">
    <property type="component" value="Unassembled WGS sequence"/>
</dbReference>
<gene>
    <name evidence="1" type="ORF">ABFZ84_11400</name>
</gene>
<accession>A0ABV3Z5Q9</accession>
<evidence type="ECO:0000313" key="2">
    <source>
        <dbReference type="Proteomes" id="UP001560685"/>
    </source>
</evidence>